<accession>A0ABR1DFV1</accession>
<comment type="caution">
    <text evidence="2">The sequence shown here is derived from an EMBL/GenBank/DDBJ whole genome shotgun (WGS) entry which is preliminary data.</text>
</comment>
<evidence type="ECO:0000313" key="2">
    <source>
        <dbReference type="EMBL" id="KAK6748861.1"/>
    </source>
</evidence>
<sequence length="114" mass="12925">MRLQRCCICAQLSDGGGELHCQQRRTTADRPTDPIDDDDRSTDHHAEKSMSPPPLPSDDDEGRKWARNKIGPTMYRERNGDSPILQPVARGECRAVEEEEEHRIGSSFRIVPEL</sequence>
<feature type="region of interest" description="Disordered" evidence="1">
    <location>
        <begin position="18"/>
        <end position="85"/>
    </location>
</feature>
<proteinExistence type="predicted"/>
<protein>
    <submittedName>
        <fullName evidence="2">Uncharacterized protein</fullName>
    </submittedName>
</protein>
<reference evidence="2 3" key="1">
    <citation type="submission" date="2023-08" db="EMBL/GenBank/DDBJ databases">
        <title>A Necator americanus chromosomal reference genome.</title>
        <authorList>
            <person name="Ilik V."/>
            <person name="Petrzelkova K.J."/>
            <person name="Pardy F."/>
            <person name="Fuh T."/>
            <person name="Niatou-Singa F.S."/>
            <person name="Gouil Q."/>
            <person name="Baker L."/>
            <person name="Ritchie M.E."/>
            <person name="Jex A.R."/>
            <person name="Gazzola D."/>
            <person name="Li H."/>
            <person name="Toshio Fujiwara R."/>
            <person name="Zhan B."/>
            <person name="Aroian R.V."/>
            <person name="Pafco B."/>
            <person name="Schwarz E.M."/>
        </authorList>
    </citation>
    <scope>NUCLEOTIDE SEQUENCE [LARGE SCALE GENOMIC DNA]</scope>
    <source>
        <strain evidence="2 3">Aroian</strain>
        <tissue evidence="2">Whole animal</tissue>
    </source>
</reference>
<dbReference type="Proteomes" id="UP001303046">
    <property type="component" value="Unassembled WGS sequence"/>
</dbReference>
<evidence type="ECO:0000256" key="1">
    <source>
        <dbReference type="SAM" id="MobiDB-lite"/>
    </source>
</evidence>
<dbReference type="EMBL" id="JAVFWL010000004">
    <property type="protein sequence ID" value="KAK6748861.1"/>
    <property type="molecule type" value="Genomic_DNA"/>
</dbReference>
<evidence type="ECO:0000313" key="3">
    <source>
        <dbReference type="Proteomes" id="UP001303046"/>
    </source>
</evidence>
<organism evidence="2 3">
    <name type="scientific">Necator americanus</name>
    <name type="common">Human hookworm</name>
    <dbReference type="NCBI Taxonomy" id="51031"/>
    <lineage>
        <taxon>Eukaryota</taxon>
        <taxon>Metazoa</taxon>
        <taxon>Ecdysozoa</taxon>
        <taxon>Nematoda</taxon>
        <taxon>Chromadorea</taxon>
        <taxon>Rhabditida</taxon>
        <taxon>Rhabditina</taxon>
        <taxon>Rhabditomorpha</taxon>
        <taxon>Strongyloidea</taxon>
        <taxon>Ancylostomatidae</taxon>
        <taxon>Bunostominae</taxon>
        <taxon>Necator</taxon>
    </lineage>
</organism>
<gene>
    <name evidence="2" type="primary">Necator_chrIV.g14762</name>
    <name evidence="2" type="ORF">RB195_001467</name>
</gene>
<name>A0ABR1DFV1_NECAM</name>
<keyword evidence="3" id="KW-1185">Reference proteome</keyword>